<dbReference type="GO" id="GO:0015833">
    <property type="term" value="P:peptide transport"/>
    <property type="evidence" value="ECO:0007669"/>
    <property type="project" value="TreeGrafter"/>
</dbReference>
<organism evidence="3 4">
    <name type="scientific">Naumannella cuiyingiana</name>
    <dbReference type="NCBI Taxonomy" id="1347891"/>
    <lineage>
        <taxon>Bacteria</taxon>
        <taxon>Bacillati</taxon>
        <taxon>Actinomycetota</taxon>
        <taxon>Actinomycetes</taxon>
        <taxon>Propionibacteriales</taxon>
        <taxon>Propionibacteriaceae</taxon>
        <taxon>Naumannella</taxon>
    </lineage>
</organism>
<reference evidence="3 4" key="1">
    <citation type="submission" date="2020-07" db="EMBL/GenBank/DDBJ databases">
        <title>Sequencing the genomes of 1000 actinobacteria strains.</title>
        <authorList>
            <person name="Klenk H.-P."/>
        </authorList>
    </citation>
    <scope>NUCLEOTIDE SEQUENCE [LARGE SCALE GENOMIC DNA]</scope>
    <source>
        <strain evidence="3 4">DSM 103164</strain>
    </source>
</reference>
<evidence type="ECO:0000259" key="2">
    <source>
        <dbReference type="Pfam" id="PF00496"/>
    </source>
</evidence>
<keyword evidence="4" id="KW-1185">Reference proteome</keyword>
<name>A0A7Z0IMF7_9ACTN</name>
<keyword evidence="1" id="KW-0732">Signal</keyword>
<gene>
    <name evidence="3" type="ORF">GGQ54_003150</name>
</gene>
<accession>A0A7Z0IMF7</accession>
<dbReference type="Gene3D" id="3.40.190.10">
    <property type="entry name" value="Periplasmic binding protein-like II"/>
    <property type="match status" value="1"/>
</dbReference>
<dbReference type="PANTHER" id="PTHR30290">
    <property type="entry name" value="PERIPLASMIC BINDING COMPONENT OF ABC TRANSPORTER"/>
    <property type="match status" value="1"/>
</dbReference>
<dbReference type="GO" id="GO:0043190">
    <property type="term" value="C:ATP-binding cassette (ABC) transporter complex"/>
    <property type="evidence" value="ECO:0007669"/>
    <property type="project" value="InterPro"/>
</dbReference>
<dbReference type="GO" id="GO:1904680">
    <property type="term" value="F:peptide transmembrane transporter activity"/>
    <property type="evidence" value="ECO:0007669"/>
    <property type="project" value="TreeGrafter"/>
</dbReference>
<dbReference type="Pfam" id="PF00496">
    <property type="entry name" value="SBP_bac_5"/>
    <property type="match status" value="1"/>
</dbReference>
<dbReference type="InterPro" id="IPR030678">
    <property type="entry name" value="Peptide/Ni-bd"/>
</dbReference>
<evidence type="ECO:0000256" key="1">
    <source>
        <dbReference type="SAM" id="SignalP"/>
    </source>
</evidence>
<protein>
    <submittedName>
        <fullName evidence="3">Peptide/nickel transport system substrate-binding protein</fullName>
    </submittedName>
</protein>
<feature type="signal peptide" evidence="1">
    <location>
        <begin position="1"/>
        <end position="25"/>
    </location>
</feature>
<dbReference type="SUPFAM" id="SSF53850">
    <property type="entry name" value="Periplasmic binding protein-like II"/>
    <property type="match status" value="1"/>
</dbReference>
<evidence type="ECO:0000313" key="3">
    <source>
        <dbReference type="EMBL" id="NYI72590.1"/>
    </source>
</evidence>
<dbReference type="PIRSF" id="PIRSF002741">
    <property type="entry name" value="MppA"/>
    <property type="match status" value="1"/>
</dbReference>
<dbReference type="InterPro" id="IPR000914">
    <property type="entry name" value="SBP_5_dom"/>
</dbReference>
<dbReference type="CDD" id="cd00995">
    <property type="entry name" value="PBP2_NikA_DppA_OppA_like"/>
    <property type="match status" value="1"/>
</dbReference>
<comment type="caution">
    <text evidence="3">The sequence shown here is derived from an EMBL/GenBank/DDBJ whole genome shotgun (WGS) entry which is preliminary data.</text>
</comment>
<dbReference type="EMBL" id="JACBZS010000001">
    <property type="protein sequence ID" value="NYI72590.1"/>
    <property type="molecule type" value="Genomic_DNA"/>
</dbReference>
<feature type="domain" description="Solute-binding protein family 5" evidence="2">
    <location>
        <begin position="106"/>
        <end position="482"/>
    </location>
</feature>
<sequence length="573" mass="62155">MRTKQGLVVVVAAALALALPLGACAATAEDSPTAPQADLTTLRDEVIPATDPGRSPANANRRTDTFVSMILKPGGVFLPGFYENGWDGNAIVPIFASLVVRDESGQPKPDLAESWEISPDNLTYTYHLRDGLTFSDGSPLTADDVAFTLTLLNDPAYSGYIDFSDIVIAGTDEFRNGDAPGLSGITVIDPRTITITTERPNPLALTILGGPVISKAHYGKGYAKGKLDYLRDLYAKPLGAGPYQLDRFVEGQEVRYTANPHYYGGQPPIAHLIYKVLPSTDAALQNFQNGDIDQGGFGSDPAVIDELKELGYATINTRVIPDIGQIWVNNSNPALAPTQARQALNYGLDRQQIVDARFKGLGQVADTYAAPPLWSYTTEGVTRYDFDPDRAGQLLDELGWVRGADGIREKDGKKLTLSYITTKPDDPVIPIGEQNYTALGIDFVPEVLDSNTAFARFNSGDYDLAGFRTEGLADPDDAVREFGTNDPNINLSRYRNPEVTRLVAAGVGTFDEAERKKIYAELYQRLSEDPPTILLDYRKSISAYNARVEGADAFRTGGEDAAQALAKLKIRSS</sequence>
<feature type="chain" id="PRO_5031517743" evidence="1">
    <location>
        <begin position="26"/>
        <end position="573"/>
    </location>
</feature>
<dbReference type="Gene3D" id="3.10.105.10">
    <property type="entry name" value="Dipeptide-binding Protein, Domain 3"/>
    <property type="match status" value="1"/>
</dbReference>
<dbReference type="Proteomes" id="UP000527616">
    <property type="component" value="Unassembled WGS sequence"/>
</dbReference>
<evidence type="ECO:0000313" key="4">
    <source>
        <dbReference type="Proteomes" id="UP000527616"/>
    </source>
</evidence>
<dbReference type="RefSeq" id="WP_179446231.1">
    <property type="nucleotide sequence ID" value="NZ_JACBZS010000001.1"/>
</dbReference>
<dbReference type="GO" id="GO:0042597">
    <property type="term" value="C:periplasmic space"/>
    <property type="evidence" value="ECO:0007669"/>
    <property type="project" value="UniProtKB-ARBA"/>
</dbReference>
<dbReference type="AlphaFoldDB" id="A0A7Z0IMF7"/>
<dbReference type="InterPro" id="IPR039424">
    <property type="entry name" value="SBP_5"/>
</dbReference>
<dbReference type="Gene3D" id="3.90.76.10">
    <property type="entry name" value="Dipeptide-binding Protein, Domain 1"/>
    <property type="match status" value="1"/>
</dbReference>
<dbReference type="PANTHER" id="PTHR30290:SF81">
    <property type="entry name" value="OLIGOPEPTIDE-BINDING PROTEIN OPPA"/>
    <property type="match status" value="1"/>
</dbReference>
<proteinExistence type="predicted"/>